<dbReference type="InterPro" id="IPR008929">
    <property type="entry name" value="Chondroitin_lyas"/>
</dbReference>
<gene>
    <name evidence="4" type="ORF">GCM10009093_04110</name>
</gene>
<evidence type="ECO:0000313" key="4">
    <source>
        <dbReference type="EMBL" id="GAA0380294.1"/>
    </source>
</evidence>
<evidence type="ECO:0000256" key="2">
    <source>
        <dbReference type="SAM" id="MobiDB-lite"/>
    </source>
</evidence>
<comment type="caution">
    <text evidence="4">The sequence shown here is derived from an EMBL/GenBank/DDBJ whole genome shotgun (WGS) entry which is preliminary data.</text>
</comment>
<feature type="domain" description="Heparinase II/III-like C-terminal" evidence="3">
    <location>
        <begin position="348"/>
        <end position="591"/>
    </location>
</feature>
<comment type="subcellular location">
    <subcellularLocation>
        <location evidence="1">Cell envelope</location>
    </subcellularLocation>
</comment>
<protein>
    <submittedName>
        <fullName evidence="4">Heparinase II/III family protein</fullName>
    </submittedName>
</protein>
<proteinExistence type="predicted"/>
<keyword evidence="5" id="KW-1185">Reference proteome</keyword>
<dbReference type="Gene3D" id="1.50.10.100">
    <property type="entry name" value="Chondroitin AC/alginate lyase"/>
    <property type="match status" value="1"/>
</dbReference>
<organism evidence="4 5">
    <name type="scientific">Brevundimonas terrae</name>
    <dbReference type="NCBI Taxonomy" id="363631"/>
    <lineage>
        <taxon>Bacteria</taxon>
        <taxon>Pseudomonadati</taxon>
        <taxon>Pseudomonadota</taxon>
        <taxon>Alphaproteobacteria</taxon>
        <taxon>Caulobacterales</taxon>
        <taxon>Caulobacteraceae</taxon>
        <taxon>Brevundimonas</taxon>
    </lineage>
</organism>
<dbReference type="EMBL" id="BAAAEJ010000003">
    <property type="protein sequence ID" value="GAA0380294.1"/>
    <property type="molecule type" value="Genomic_DNA"/>
</dbReference>
<dbReference type="RefSeq" id="WP_167175923.1">
    <property type="nucleotide sequence ID" value="NZ_BAAAEJ010000003.1"/>
</dbReference>
<accession>A0ABN0Y1T7</accession>
<evidence type="ECO:0000313" key="5">
    <source>
        <dbReference type="Proteomes" id="UP001500791"/>
    </source>
</evidence>
<feature type="region of interest" description="Disordered" evidence="2">
    <location>
        <begin position="1"/>
        <end position="32"/>
    </location>
</feature>
<evidence type="ECO:0000256" key="1">
    <source>
        <dbReference type="ARBA" id="ARBA00004196"/>
    </source>
</evidence>
<reference evidence="4 5" key="1">
    <citation type="journal article" date="2019" name="Int. J. Syst. Evol. Microbiol.">
        <title>The Global Catalogue of Microorganisms (GCM) 10K type strain sequencing project: providing services to taxonomists for standard genome sequencing and annotation.</title>
        <authorList>
            <consortium name="The Broad Institute Genomics Platform"/>
            <consortium name="The Broad Institute Genome Sequencing Center for Infectious Disease"/>
            <person name="Wu L."/>
            <person name="Ma J."/>
        </authorList>
    </citation>
    <scope>NUCLEOTIDE SEQUENCE [LARGE SCALE GENOMIC DNA]</scope>
    <source>
        <strain evidence="4 5">JCM 13476</strain>
    </source>
</reference>
<dbReference type="Pfam" id="PF07940">
    <property type="entry name" value="Hepar_II_III_C"/>
    <property type="match status" value="1"/>
</dbReference>
<dbReference type="InterPro" id="IPR012480">
    <property type="entry name" value="Hepar_II_III_C"/>
</dbReference>
<sequence>MKPIGPFAPRDSETPLAEGHIPGLKGAPVRTPMPARGIQHTSPAMMGAIAKALLSRQLWIELYGLPGYGLTLGNAKAQDFALSPKDLRPVPKEAPRPLLGGKLTLMGLSLETDHPRQMWDQPTPNRAFAVELHSFNWLPAMMAQGERGLNDALEMTLGWLNSFADWSPFSWSPDILARRVYNLACAAKRLSQHAEPADRQKLANSLARQTKQLLRPPHSVRGRAERLTAAAVAGCALGDPVGSKLLHKALKRLPSALDQTVLADGSHASRSAEQGLELLLDLLTLDDALSQRSLPTPPEVASAISRLTIALRSQVLPDGRLSIFQGGGPSSRERIAAARAHDETPAAPPASVVGGIVRVSSPQLTLLLDVEAPAAGAWSVSACGQPAALELLCGKDRLFTSAGWTPRFSDRHALRLSAGASTLTLGERPIGEPLSGWKSELLGPRLDAAPLHITRDHQQTDTAIWLEVEHDGWMPLYGLMHQRRIYIDQALDEIRAEECLLPKSGHAAPERIAAPYALRFQLDPDVQASVARDRRSILLRGKSGKGWWFRSDGPDIAVETAVHVDNGLTRRSLQIVVRGSARTDAETKIRWKLAAASED</sequence>
<name>A0ABN0Y1T7_9CAUL</name>
<evidence type="ECO:0000259" key="3">
    <source>
        <dbReference type="Pfam" id="PF07940"/>
    </source>
</evidence>
<dbReference type="Proteomes" id="UP001500791">
    <property type="component" value="Unassembled WGS sequence"/>
</dbReference>